<name>A0A0F4GBR3_9PEZI</name>
<evidence type="ECO:0000313" key="5">
    <source>
        <dbReference type="Proteomes" id="UP000033647"/>
    </source>
</evidence>
<dbReference type="PANTHER" id="PTHR43908">
    <property type="entry name" value="AT29763P-RELATED"/>
    <property type="match status" value="1"/>
</dbReference>
<dbReference type="PANTHER" id="PTHR43908:SF3">
    <property type="entry name" value="AT29763P-RELATED"/>
    <property type="match status" value="1"/>
</dbReference>
<dbReference type="PRINTS" id="PR00625">
    <property type="entry name" value="JDOMAIN"/>
</dbReference>
<dbReference type="GO" id="GO:0030544">
    <property type="term" value="F:Hsp70 protein binding"/>
    <property type="evidence" value="ECO:0007669"/>
    <property type="project" value="TreeGrafter"/>
</dbReference>
<dbReference type="PROSITE" id="PS50076">
    <property type="entry name" value="DNAJ_2"/>
    <property type="match status" value="1"/>
</dbReference>
<keyword evidence="1" id="KW-0175">Coiled coil</keyword>
<dbReference type="EMBL" id="LAFY01004114">
    <property type="protein sequence ID" value="KJX94836.1"/>
    <property type="molecule type" value="Genomic_DNA"/>
</dbReference>
<dbReference type="OrthoDB" id="442087at2759"/>
<dbReference type="SUPFAM" id="SSF46565">
    <property type="entry name" value="Chaperone J-domain"/>
    <property type="match status" value="1"/>
</dbReference>
<organism evidence="4 5">
    <name type="scientific">Zymoseptoria brevis</name>
    <dbReference type="NCBI Taxonomy" id="1047168"/>
    <lineage>
        <taxon>Eukaryota</taxon>
        <taxon>Fungi</taxon>
        <taxon>Dikarya</taxon>
        <taxon>Ascomycota</taxon>
        <taxon>Pezizomycotina</taxon>
        <taxon>Dothideomycetes</taxon>
        <taxon>Dothideomycetidae</taxon>
        <taxon>Mycosphaerellales</taxon>
        <taxon>Mycosphaerellaceae</taxon>
        <taxon>Zymoseptoria</taxon>
    </lineage>
</organism>
<dbReference type="GO" id="GO:0071218">
    <property type="term" value="P:cellular response to misfolded protein"/>
    <property type="evidence" value="ECO:0007669"/>
    <property type="project" value="TreeGrafter"/>
</dbReference>
<sequence>MDDPYTILEVDRDASDDAITQSYRRLALKVHLDKNKLRSATAEFQRLGQAYETLKDATKRRAYDLSHPLFTPGVSFSWTWNPTSTAFTGTFNFTTSSTYGTSTAPQQKPYHPPSAPRRGSDLSHDKAKIASIRKARNARNMNWHKSWRGFQDRIVQHKSDIQILKQQIKNLEAKRDAAEPLQAGEGFLERLEISSDSRRQEGIEKGKLEKKRTMQEKRLEQVIKEERLQVKQAELVREEEECKKKEQEFRDAEAADEIAIAALRERVKKEAARPLTLSYL</sequence>
<dbReference type="InterPro" id="IPR018253">
    <property type="entry name" value="DnaJ_domain_CS"/>
</dbReference>
<dbReference type="AlphaFoldDB" id="A0A0F4GBR3"/>
<evidence type="ECO:0000259" key="3">
    <source>
        <dbReference type="PROSITE" id="PS50076"/>
    </source>
</evidence>
<dbReference type="InterPro" id="IPR001623">
    <property type="entry name" value="DnaJ_domain"/>
</dbReference>
<evidence type="ECO:0000256" key="1">
    <source>
        <dbReference type="SAM" id="Coils"/>
    </source>
</evidence>
<evidence type="ECO:0000256" key="2">
    <source>
        <dbReference type="SAM" id="MobiDB-lite"/>
    </source>
</evidence>
<dbReference type="GO" id="GO:0005789">
    <property type="term" value="C:endoplasmic reticulum membrane"/>
    <property type="evidence" value="ECO:0007669"/>
    <property type="project" value="TreeGrafter"/>
</dbReference>
<comment type="caution">
    <text evidence="4">The sequence shown here is derived from an EMBL/GenBank/DDBJ whole genome shotgun (WGS) entry which is preliminary data.</text>
</comment>
<feature type="domain" description="J" evidence="3">
    <location>
        <begin position="3"/>
        <end position="67"/>
    </location>
</feature>
<dbReference type="Pfam" id="PF00226">
    <property type="entry name" value="DnaJ"/>
    <property type="match status" value="1"/>
</dbReference>
<dbReference type="PROSITE" id="PS00636">
    <property type="entry name" value="DNAJ_1"/>
    <property type="match status" value="1"/>
</dbReference>
<accession>A0A0F4GBR3</accession>
<dbReference type="Proteomes" id="UP000033647">
    <property type="component" value="Unassembled WGS sequence"/>
</dbReference>
<gene>
    <name evidence="4" type="ORF">TI39_contig4155g00008</name>
</gene>
<feature type="region of interest" description="Disordered" evidence="2">
    <location>
        <begin position="98"/>
        <end position="124"/>
    </location>
</feature>
<evidence type="ECO:0000313" key="4">
    <source>
        <dbReference type="EMBL" id="KJX94836.1"/>
    </source>
</evidence>
<proteinExistence type="predicted"/>
<keyword evidence="5" id="KW-1185">Reference proteome</keyword>
<dbReference type="SMART" id="SM00271">
    <property type="entry name" value="DnaJ"/>
    <property type="match status" value="1"/>
</dbReference>
<dbReference type="STRING" id="1047168.A0A0F4GBR3"/>
<dbReference type="CDD" id="cd06257">
    <property type="entry name" value="DnaJ"/>
    <property type="match status" value="1"/>
</dbReference>
<feature type="coiled-coil region" evidence="1">
    <location>
        <begin position="205"/>
        <end position="255"/>
    </location>
</feature>
<dbReference type="InterPro" id="IPR051100">
    <property type="entry name" value="DnaJ_subfamily_B/C"/>
</dbReference>
<dbReference type="Gene3D" id="1.10.287.110">
    <property type="entry name" value="DnaJ domain"/>
    <property type="match status" value="1"/>
</dbReference>
<dbReference type="InterPro" id="IPR036869">
    <property type="entry name" value="J_dom_sf"/>
</dbReference>
<protein>
    <recommendedName>
        <fullName evidence="3">J domain-containing protein</fullName>
    </recommendedName>
</protein>
<reference evidence="4 5" key="1">
    <citation type="submission" date="2015-03" db="EMBL/GenBank/DDBJ databases">
        <title>RNA-seq based gene annotation and comparative genomics of four Zymoseptoria species reveal species-specific pathogenicity related genes and transposable element activity.</title>
        <authorList>
            <person name="Grandaubert J."/>
            <person name="Bhattacharyya A."/>
            <person name="Stukenbrock E.H."/>
        </authorList>
    </citation>
    <scope>NUCLEOTIDE SEQUENCE [LARGE SCALE GENOMIC DNA]</scope>
    <source>
        <strain evidence="4 5">Zb18110</strain>
    </source>
</reference>